<dbReference type="Proteomes" id="UP000003764">
    <property type="component" value="Unassembled WGS sequence"/>
</dbReference>
<dbReference type="Gene3D" id="3.40.50.720">
    <property type="entry name" value="NAD(P)-binding Rossmann-like Domain"/>
    <property type="match status" value="1"/>
</dbReference>
<accession>A0ABP2ID01</accession>
<name>A0ABP2ID01_AERVM</name>
<dbReference type="PANTHER" id="PTHR43708:SF7">
    <property type="entry name" value="OXIDOREDUCTASE"/>
    <property type="match status" value="1"/>
</dbReference>
<dbReference type="InterPro" id="IPR036291">
    <property type="entry name" value="NAD(P)-bd_dom_sf"/>
</dbReference>
<dbReference type="EC" id="1.-.-.-" evidence="4"/>
<gene>
    <name evidence="4" type="ORF">HMPREF0061_0571</name>
</gene>
<dbReference type="InterPro" id="IPR000683">
    <property type="entry name" value="Gfo/Idh/MocA-like_OxRdtase_N"/>
</dbReference>
<dbReference type="InterPro" id="IPR004104">
    <property type="entry name" value="Gfo/Idh/MocA-like_OxRdtase_C"/>
</dbReference>
<proteinExistence type="inferred from homology"/>
<dbReference type="EMBL" id="ADNT01000047">
    <property type="protein sequence ID" value="EFG50059.1"/>
    <property type="molecule type" value="Genomic_DNA"/>
</dbReference>
<dbReference type="InterPro" id="IPR051317">
    <property type="entry name" value="Gfo/Idh/MocA_oxidoreduct"/>
</dbReference>
<reference evidence="4 5" key="1">
    <citation type="submission" date="2010-04" db="EMBL/GenBank/DDBJ databases">
        <authorList>
            <person name="Muzny D."/>
            <person name="Qin X."/>
            <person name="Deng J."/>
            <person name="Jiang H."/>
            <person name="Liu Y."/>
            <person name="Qu J."/>
            <person name="Song X.-Z."/>
            <person name="Zhang L."/>
            <person name="Thornton R."/>
            <person name="Coyle M."/>
            <person name="Francisco L."/>
            <person name="Jackson L."/>
            <person name="Javaid M."/>
            <person name="Korchina V."/>
            <person name="Kovar C."/>
            <person name="Mata R."/>
            <person name="Mathew T."/>
            <person name="Ngo R."/>
            <person name="Nguyen L."/>
            <person name="Nguyen N."/>
            <person name="Okwuonu G."/>
            <person name="Ongeri F."/>
            <person name="Pham C."/>
            <person name="Simmons D."/>
            <person name="Wilczek-Boney K."/>
            <person name="Hale W."/>
            <person name="Jakkamsetti A."/>
            <person name="Pham P."/>
            <person name="Ruth R."/>
            <person name="San Lucas F."/>
            <person name="Warren J."/>
            <person name="Zhang J."/>
            <person name="Zhao Z."/>
            <person name="Zhou C."/>
            <person name="Zhu D."/>
            <person name="Lee S."/>
            <person name="Bess C."/>
            <person name="Blankenburg K."/>
            <person name="Forbes L."/>
            <person name="Fu Q."/>
            <person name="Gubbala S."/>
            <person name="Hirani K."/>
            <person name="Jayaseelan J.C."/>
            <person name="Lara F."/>
            <person name="Munidasa M."/>
            <person name="Palculict T."/>
            <person name="Patil S."/>
            <person name="Pu L.-L."/>
            <person name="Saada N."/>
            <person name="Tang L."/>
            <person name="Weissenberger G."/>
            <person name="Zhu Y."/>
            <person name="Hemphill L."/>
            <person name="Shang Y."/>
            <person name="Youmans B."/>
            <person name="Ayvaz T."/>
            <person name="Ross M."/>
            <person name="Santibanez J."/>
            <person name="Aqrawi P."/>
            <person name="Gross S."/>
            <person name="Joshi V."/>
            <person name="Fowler G."/>
            <person name="Nazareth L."/>
            <person name="Reid J."/>
            <person name="Worley K."/>
            <person name="Petrosino J."/>
            <person name="Highlander S."/>
            <person name="Gibbs R."/>
            <person name="Gibbs R."/>
        </authorList>
    </citation>
    <scope>NUCLEOTIDE SEQUENCE [LARGE SCALE GENOMIC DNA]</scope>
    <source>
        <strain evidence="4 5">ATCC 11563</strain>
    </source>
</reference>
<dbReference type="SUPFAM" id="SSF51735">
    <property type="entry name" value="NAD(P)-binding Rossmann-fold domains"/>
    <property type="match status" value="1"/>
</dbReference>
<dbReference type="Gene3D" id="3.30.360.10">
    <property type="entry name" value="Dihydrodipicolinate Reductase, domain 2"/>
    <property type="match status" value="1"/>
</dbReference>
<evidence type="ECO:0000259" key="2">
    <source>
        <dbReference type="Pfam" id="PF01408"/>
    </source>
</evidence>
<comment type="similarity">
    <text evidence="1">Belongs to the Gfo/Idh/MocA family.</text>
</comment>
<feature type="domain" description="Gfo/Idh/MocA-like oxidoreductase C-terminal" evidence="3">
    <location>
        <begin position="138"/>
        <end position="335"/>
    </location>
</feature>
<dbReference type="GO" id="GO:0016491">
    <property type="term" value="F:oxidoreductase activity"/>
    <property type="evidence" value="ECO:0007669"/>
    <property type="project" value="UniProtKB-KW"/>
</dbReference>
<evidence type="ECO:0000256" key="1">
    <source>
        <dbReference type="ARBA" id="ARBA00010928"/>
    </source>
</evidence>
<evidence type="ECO:0000313" key="5">
    <source>
        <dbReference type="Proteomes" id="UP000003764"/>
    </source>
</evidence>
<comment type="caution">
    <text evidence="4">The sequence shown here is derived from an EMBL/GenBank/DDBJ whole genome shotgun (WGS) entry which is preliminary data.</text>
</comment>
<dbReference type="PANTHER" id="PTHR43708">
    <property type="entry name" value="CONSERVED EXPRESSED OXIDOREDUCTASE (EUROFUNG)"/>
    <property type="match status" value="1"/>
</dbReference>
<protein>
    <submittedName>
        <fullName evidence="4">Oxidoreductase, NAD-binding domain protein</fullName>
        <ecNumber evidence="4">1.-.-.-</ecNumber>
    </submittedName>
</protein>
<sequence length="342" mass="39133">MEVMFMLNIAYIGNGKSTNRYHLPFSSRLPEIVNIQTIYSRSGKSAWPALEGVNYTSNLDDIYKDEAINLVVITTPNPTHYDLAKQTLEAGKNVLVEKPFAETRDQAKELFDLAKEKGLFIQCYQNRRYDSDFLTTQKVIESGVLGDLIDVEIHYDRYNPEFSENSTYSLIDSYTYGLGSHSLDQAISYFGMPDDVHFDTRQILGSGKLNDYFDFDLNYGNLKVAVAGSLMRFEARPSFAIYGKKGVFIKQTKDRQEDHLKLNYTPDEPGFGQDLPEHYGTLTYLDDNGVYHKEAVVSEVGDYRQVYRDIYETIINGKEKVVKDEETLLVMQIMEDGQVDLH</sequence>
<feature type="domain" description="Gfo/Idh/MocA-like oxidoreductase N-terminal" evidence="2">
    <location>
        <begin position="7"/>
        <end position="122"/>
    </location>
</feature>
<organism evidence="4 5">
    <name type="scientific">Aerococcus viridans (strain ATCC 11563 / DSM 20340 / CCUG 4311 / JCM 20461 / NBRC 12219 / NCTC 8251 / M1)</name>
    <dbReference type="NCBI Taxonomy" id="655812"/>
    <lineage>
        <taxon>Bacteria</taxon>
        <taxon>Bacillati</taxon>
        <taxon>Bacillota</taxon>
        <taxon>Bacilli</taxon>
        <taxon>Lactobacillales</taxon>
        <taxon>Aerococcaceae</taxon>
        <taxon>Aerococcus</taxon>
    </lineage>
</organism>
<keyword evidence="4" id="KW-0560">Oxidoreductase</keyword>
<evidence type="ECO:0000259" key="3">
    <source>
        <dbReference type="Pfam" id="PF02894"/>
    </source>
</evidence>
<keyword evidence="5" id="KW-1185">Reference proteome</keyword>
<dbReference type="Pfam" id="PF01408">
    <property type="entry name" value="GFO_IDH_MocA"/>
    <property type="match status" value="1"/>
</dbReference>
<evidence type="ECO:0000313" key="4">
    <source>
        <dbReference type="EMBL" id="EFG50059.1"/>
    </source>
</evidence>
<dbReference type="Pfam" id="PF02894">
    <property type="entry name" value="GFO_IDH_MocA_C"/>
    <property type="match status" value="1"/>
</dbReference>